<keyword evidence="5" id="KW-1185">Reference proteome</keyword>
<keyword evidence="1 2" id="KW-0238">DNA-binding</keyword>
<dbReference type="RefSeq" id="WP_154788123.1">
    <property type="nucleotide sequence ID" value="NZ_WMBB01000005.1"/>
</dbReference>
<gene>
    <name evidence="4" type="ORF">GLP40_13100</name>
</gene>
<dbReference type="Proteomes" id="UP000432464">
    <property type="component" value="Unassembled WGS sequence"/>
</dbReference>
<dbReference type="SUPFAM" id="SSF48498">
    <property type="entry name" value="Tetracyclin repressor-like, C-terminal domain"/>
    <property type="match status" value="1"/>
</dbReference>
<sequence>MDDIAAASSVSRATLFRRYGNKDELFERALRFAVHSMLSKVGRIFVAVPDSTERIVETFAACMRFGSTVVPADADPHHTADMLEVLTRGTPSVMDLAHQFVAGQIADGQEDGRIPSVDPDMKADALIRITLGYLATPDRRFDLSDPHTVRTIARTVIAPIVTALGQHADSA</sequence>
<comment type="caution">
    <text evidence="2">Lacks conserved residue(s) required for the propagation of feature annotation.</text>
</comment>
<dbReference type="GO" id="GO:0003700">
    <property type="term" value="F:DNA-binding transcription factor activity"/>
    <property type="evidence" value="ECO:0007669"/>
    <property type="project" value="TreeGrafter"/>
</dbReference>
<dbReference type="Pfam" id="PF00440">
    <property type="entry name" value="TetR_N"/>
    <property type="match status" value="1"/>
</dbReference>
<organism evidence="4 5">
    <name type="scientific">Nocardia aurantiaca</name>
    <dbReference type="NCBI Taxonomy" id="2675850"/>
    <lineage>
        <taxon>Bacteria</taxon>
        <taxon>Bacillati</taxon>
        <taxon>Actinomycetota</taxon>
        <taxon>Actinomycetes</taxon>
        <taxon>Mycobacteriales</taxon>
        <taxon>Nocardiaceae</taxon>
        <taxon>Nocardia</taxon>
    </lineage>
</organism>
<dbReference type="PANTHER" id="PTHR30055">
    <property type="entry name" value="HTH-TYPE TRANSCRIPTIONAL REGULATOR RUTR"/>
    <property type="match status" value="1"/>
</dbReference>
<dbReference type="PANTHER" id="PTHR30055:SF153">
    <property type="entry name" value="HTH-TYPE TRANSCRIPTIONAL REPRESSOR RV3405C"/>
    <property type="match status" value="1"/>
</dbReference>
<dbReference type="InterPro" id="IPR009057">
    <property type="entry name" value="Homeodomain-like_sf"/>
</dbReference>
<dbReference type="Gene3D" id="1.10.357.10">
    <property type="entry name" value="Tetracycline Repressor, domain 2"/>
    <property type="match status" value="1"/>
</dbReference>
<dbReference type="InterPro" id="IPR036271">
    <property type="entry name" value="Tet_transcr_reg_TetR-rel_C_sf"/>
</dbReference>
<dbReference type="SUPFAM" id="SSF46689">
    <property type="entry name" value="Homeodomain-like"/>
    <property type="match status" value="1"/>
</dbReference>
<proteinExistence type="predicted"/>
<protein>
    <submittedName>
        <fullName evidence="4">TetR family transcriptional regulator</fullName>
    </submittedName>
</protein>
<accession>A0A6I3KZ15</accession>
<evidence type="ECO:0000259" key="3">
    <source>
        <dbReference type="PROSITE" id="PS50977"/>
    </source>
</evidence>
<dbReference type="Gene3D" id="1.10.10.60">
    <property type="entry name" value="Homeodomain-like"/>
    <property type="match status" value="1"/>
</dbReference>
<evidence type="ECO:0000313" key="5">
    <source>
        <dbReference type="Proteomes" id="UP000432464"/>
    </source>
</evidence>
<dbReference type="InterPro" id="IPR001647">
    <property type="entry name" value="HTH_TetR"/>
</dbReference>
<evidence type="ECO:0000256" key="2">
    <source>
        <dbReference type="PROSITE-ProRule" id="PRU00335"/>
    </source>
</evidence>
<dbReference type="GO" id="GO:0000976">
    <property type="term" value="F:transcription cis-regulatory region binding"/>
    <property type="evidence" value="ECO:0007669"/>
    <property type="project" value="TreeGrafter"/>
</dbReference>
<name>A0A6I3KZ15_9NOCA</name>
<evidence type="ECO:0000256" key="1">
    <source>
        <dbReference type="ARBA" id="ARBA00023125"/>
    </source>
</evidence>
<dbReference type="InterPro" id="IPR050109">
    <property type="entry name" value="HTH-type_TetR-like_transc_reg"/>
</dbReference>
<reference evidence="4 5" key="1">
    <citation type="submission" date="2019-11" db="EMBL/GenBank/DDBJ databases">
        <title>Nocardia sp. nov. CT2-14 isolated from soil.</title>
        <authorList>
            <person name="Kanchanasin P."/>
            <person name="Tanasupawat S."/>
            <person name="Yuki M."/>
            <person name="Kudo T."/>
        </authorList>
    </citation>
    <scope>NUCLEOTIDE SEQUENCE [LARGE SCALE GENOMIC DNA]</scope>
    <source>
        <strain evidence="4 5">CT2-14</strain>
    </source>
</reference>
<comment type="caution">
    <text evidence="4">The sequence shown here is derived from an EMBL/GenBank/DDBJ whole genome shotgun (WGS) entry which is preliminary data.</text>
</comment>
<evidence type="ECO:0000313" key="4">
    <source>
        <dbReference type="EMBL" id="MTE13706.1"/>
    </source>
</evidence>
<dbReference type="EMBL" id="WMBB01000005">
    <property type="protein sequence ID" value="MTE13706.1"/>
    <property type="molecule type" value="Genomic_DNA"/>
</dbReference>
<dbReference type="AlphaFoldDB" id="A0A6I3KZ15"/>
<feature type="domain" description="HTH tetR-type" evidence="3">
    <location>
        <begin position="1"/>
        <end position="37"/>
    </location>
</feature>
<dbReference type="PROSITE" id="PS50977">
    <property type="entry name" value="HTH_TETR_2"/>
    <property type="match status" value="1"/>
</dbReference>